<reference evidence="14 15" key="1">
    <citation type="submission" date="2016-11" db="EMBL/GenBank/DDBJ databases">
        <title>Whole genomes of Flavobacteriaceae.</title>
        <authorList>
            <person name="Stine C."/>
            <person name="Li C."/>
            <person name="Tadesse D."/>
        </authorList>
    </citation>
    <scope>NUCLEOTIDE SEQUENCE [LARGE SCALE GENOMIC DNA]</scope>
    <source>
        <strain evidence="14 15">ATCC 29551</strain>
    </source>
</reference>
<evidence type="ECO:0000256" key="4">
    <source>
        <dbReference type="ARBA" id="ARBA00022692"/>
    </source>
</evidence>
<comment type="caution">
    <text evidence="14">The sequence shown here is derived from an EMBL/GenBank/DDBJ whole genome shotgun (WGS) entry which is preliminary data.</text>
</comment>
<evidence type="ECO:0000256" key="6">
    <source>
        <dbReference type="ARBA" id="ARBA00023077"/>
    </source>
</evidence>
<dbReference type="EMBL" id="MUGY01000022">
    <property type="protein sequence ID" value="OXA92465.1"/>
    <property type="molecule type" value="Genomic_DNA"/>
</dbReference>
<dbReference type="InterPro" id="IPR036942">
    <property type="entry name" value="Beta-barrel_TonB_sf"/>
</dbReference>
<keyword evidence="15" id="KW-1185">Reference proteome</keyword>
<evidence type="ECO:0000256" key="10">
    <source>
        <dbReference type="PROSITE-ProRule" id="PRU01360"/>
    </source>
</evidence>
<comment type="subcellular location">
    <subcellularLocation>
        <location evidence="1 10">Cell outer membrane</location>
        <topology evidence="1 10">Multi-pass membrane protein</topology>
    </subcellularLocation>
</comment>
<evidence type="ECO:0000256" key="7">
    <source>
        <dbReference type="ARBA" id="ARBA00023136"/>
    </source>
</evidence>
<feature type="domain" description="TonB-dependent receptor plug" evidence="13">
    <location>
        <begin position="115"/>
        <end position="214"/>
    </location>
</feature>
<name>A0ABX4CF83_FLAHY</name>
<dbReference type="Gene3D" id="2.170.130.10">
    <property type="entry name" value="TonB-dependent receptor, plug domain"/>
    <property type="match status" value="1"/>
</dbReference>
<keyword evidence="2 10" id="KW-0813">Transport</keyword>
<keyword evidence="3 10" id="KW-1134">Transmembrane beta strand</keyword>
<comment type="similarity">
    <text evidence="10 11">Belongs to the TonB-dependent receptor family.</text>
</comment>
<feature type="domain" description="TonB-dependent receptor-like beta-barrel" evidence="12">
    <location>
        <begin position="339"/>
        <end position="768"/>
    </location>
</feature>
<evidence type="ECO:0000256" key="8">
    <source>
        <dbReference type="ARBA" id="ARBA00023170"/>
    </source>
</evidence>
<proteinExistence type="inferred from homology"/>
<organism evidence="14 15">
    <name type="scientific">Flavobacterium hydatis</name>
    <name type="common">Cytophaga aquatilis</name>
    <dbReference type="NCBI Taxonomy" id="991"/>
    <lineage>
        <taxon>Bacteria</taxon>
        <taxon>Pseudomonadati</taxon>
        <taxon>Bacteroidota</taxon>
        <taxon>Flavobacteriia</taxon>
        <taxon>Flavobacteriales</taxon>
        <taxon>Flavobacteriaceae</taxon>
        <taxon>Flavobacterium</taxon>
    </lineage>
</organism>
<dbReference type="SUPFAM" id="SSF56935">
    <property type="entry name" value="Porins"/>
    <property type="match status" value="1"/>
</dbReference>
<evidence type="ECO:0000256" key="9">
    <source>
        <dbReference type="ARBA" id="ARBA00023237"/>
    </source>
</evidence>
<dbReference type="Gene3D" id="2.60.40.1120">
    <property type="entry name" value="Carboxypeptidase-like, regulatory domain"/>
    <property type="match status" value="1"/>
</dbReference>
<keyword evidence="7 10" id="KW-0472">Membrane</keyword>
<evidence type="ECO:0000259" key="13">
    <source>
        <dbReference type="Pfam" id="PF07715"/>
    </source>
</evidence>
<protein>
    <recommendedName>
        <fullName evidence="16">TonB-dependent receptor</fullName>
    </recommendedName>
</protein>
<evidence type="ECO:0008006" key="16">
    <source>
        <dbReference type="Google" id="ProtNLM"/>
    </source>
</evidence>
<evidence type="ECO:0000259" key="12">
    <source>
        <dbReference type="Pfam" id="PF00593"/>
    </source>
</evidence>
<dbReference type="Gene3D" id="2.40.170.20">
    <property type="entry name" value="TonB-dependent receptor, beta-barrel domain"/>
    <property type="match status" value="1"/>
</dbReference>
<evidence type="ECO:0000256" key="5">
    <source>
        <dbReference type="ARBA" id="ARBA00022729"/>
    </source>
</evidence>
<dbReference type="PROSITE" id="PS52016">
    <property type="entry name" value="TONB_DEPENDENT_REC_3"/>
    <property type="match status" value="1"/>
</dbReference>
<evidence type="ECO:0000313" key="14">
    <source>
        <dbReference type="EMBL" id="OXA92465.1"/>
    </source>
</evidence>
<evidence type="ECO:0000313" key="15">
    <source>
        <dbReference type="Proteomes" id="UP000198424"/>
    </source>
</evidence>
<dbReference type="InterPro" id="IPR039426">
    <property type="entry name" value="TonB-dep_rcpt-like"/>
</dbReference>
<dbReference type="InterPro" id="IPR000531">
    <property type="entry name" value="Beta-barrel_TonB"/>
</dbReference>
<keyword evidence="8" id="KW-0675">Receptor</keyword>
<keyword evidence="6 11" id="KW-0798">TonB box</keyword>
<dbReference type="PANTHER" id="PTHR30069">
    <property type="entry name" value="TONB-DEPENDENT OUTER MEMBRANE RECEPTOR"/>
    <property type="match status" value="1"/>
</dbReference>
<gene>
    <name evidence="14" type="ORF">B0A62_15600</name>
</gene>
<dbReference type="Pfam" id="PF00593">
    <property type="entry name" value="TonB_dep_Rec_b-barrel"/>
    <property type="match status" value="1"/>
</dbReference>
<evidence type="ECO:0000256" key="1">
    <source>
        <dbReference type="ARBA" id="ARBA00004571"/>
    </source>
</evidence>
<keyword evidence="4 10" id="KW-0812">Transmembrane</keyword>
<keyword evidence="5" id="KW-0732">Signal</keyword>
<keyword evidence="9 10" id="KW-0998">Cell outer membrane</keyword>
<dbReference type="PANTHER" id="PTHR30069:SF29">
    <property type="entry name" value="HEMOGLOBIN AND HEMOGLOBIN-HAPTOGLOBIN-BINDING PROTEIN 1-RELATED"/>
    <property type="match status" value="1"/>
</dbReference>
<evidence type="ECO:0000256" key="2">
    <source>
        <dbReference type="ARBA" id="ARBA00022448"/>
    </source>
</evidence>
<accession>A0ABX4CF83</accession>
<dbReference type="InterPro" id="IPR037066">
    <property type="entry name" value="Plug_dom_sf"/>
</dbReference>
<dbReference type="Pfam" id="PF07715">
    <property type="entry name" value="Plug"/>
    <property type="match status" value="1"/>
</dbReference>
<evidence type="ECO:0000256" key="11">
    <source>
        <dbReference type="RuleBase" id="RU003357"/>
    </source>
</evidence>
<dbReference type="InterPro" id="IPR012910">
    <property type="entry name" value="Plug_dom"/>
</dbReference>
<dbReference type="SUPFAM" id="SSF49464">
    <property type="entry name" value="Carboxypeptidase regulatory domain-like"/>
    <property type="match status" value="1"/>
</dbReference>
<evidence type="ECO:0000256" key="3">
    <source>
        <dbReference type="ARBA" id="ARBA00022452"/>
    </source>
</evidence>
<dbReference type="Pfam" id="PF13715">
    <property type="entry name" value="CarbopepD_reg_2"/>
    <property type="match status" value="1"/>
</dbReference>
<dbReference type="Proteomes" id="UP000198424">
    <property type="component" value="Unassembled WGS sequence"/>
</dbReference>
<dbReference type="InterPro" id="IPR008969">
    <property type="entry name" value="CarboxyPept-like_regulatory"/>
</dbReference>
<sequence>MFFLSSGVFAQNGTLSGVLRLENGTPISYAAVAVKNTKNQVITDDEGKFEFRGLAYGQYEIEVSSIEITRKSINVAFKGNNERIILVVEPSASLGLKEVVINVKTEKKEVETKGFAVNVIDTQKMAMQSLQTNELLDRSAGVRIRQDGGLGSRIDYNINGLSGNAVKVFIDGVPASNFGSSYSLNSIPPALIDRIEVYKGVVPANLSEDALGGAINIILKKKTRNTLVTSYSLGSFNTHQWNIAGNYRKENGLTVDASAFYNYSDNNYEVWGKSIAFKDYTGQTKTDQRAKRFHDAYKSSGVKFEAGFTDVKWADRFMIGGILSKDYKEVQHGITMDNVYGDRHTRRNSSIATLTYSKNDFFAKGLSFKVDASYSYLKRQAIDTVGVMYDWTGKPIMYPDGTYVKYSSGAEVASAKTLGINTDKTLFVRTNLGYTINSNNTIYANYMYNNFIRGISDELQPLGLQLLENTRDLEKNIISFTYENLAFSKKLRTNIFYKHYFQKATSNEPYRKDIVTGVPNYEMRVFTKKSDFSGYGITLSYELNPNLYLLGSAEKAMRLPSPNELFGNVNDNLLAPAGELKPETSYNVNIGVNWSGLKFGEHSIRLNTSLFYRDTKGMIRESIRAGSFTYSQFENLENVMSRGIDAEIIYDYAKKFNLSFNVSKFESLFNTQFDANGAPYLFYRMQIRNEPSFKFNINAVYYKDDLFAKNDKASIYYNISYVDEFLRNWANVGGKNLDYIPTQFSNSLGIAYTFPSNRFTISVDAKNIFDQQIFDNFGLQKPGRAFFAKLTYSLTSK</sequence>